<dbReference type="AlphaFoldDB" id="A0A1M5NNJ6"/>
<protein>
    <submittedName>
        <fullName evidence="1">Sporulation protein YqfC</fullName>
    </submittedName>
</protein>
<accession>A0A1M5NNJ6</accession>
<evidence type="ECO:0000313" key="2">
    <source>
        <dbReference type="Proteomes" id="UP000242520"/>
    </source>
</evidence>
<dbReference type="Gene3D" id="2.60.40.2000">
    <property type="match status" value="1"/>
</dbReference>
<proteinExistence type="predicted"/>
<evidence type="ECO:0000313" key="1">
    <source>
        <dbReference type="EMBL" id="SHG91068.1"/>
    </source>
</evidence>
<dbReference type="OrthoDB" id="2989236at2"/>
<dbReference type="InterPro" id="IPR038705">
    <property type="entry name" value="YabP_sf"/>
</dbReference>
<dbReference type="InterPro" id="IPR022476">
    <property type="entry name" value="Spore_YabP/YqfC"/>
</dbReference>
<dbReference type="EMBL" id="FQXH01000005">
    <property type="protein sequence ID" value="SHG91068.1"/>
    <property type="molecule type" value="Genomic_DNA"/>
</dbReference>
<dbReference type="STRING" id="1123350.SAMN02744040_00135"/>
<sequence>MHNKNVELNNVVFIKLYKGGVGMFDLPNDLKINLPKVITVGNKFINIENYISVLEYSKQMIKVSTKLNVLKIEGEDLIIKYITEDDLCIEGKIYSVEYWV</sequence>
<keyword evidence="2" id="KW-1185">Reference proteome</keyword>
<reference evidence="2" key="1">
    <citation type="submission" date="2016-11" db="EMBL/GenBank/DDBJ databases">
        <authorList>
            <person name="Varghese N."/>
            <person name="Submissions S."/>
        </authorList>
    </citation>
    <scope>NUCLEOTIDE SEQUENCE [LARGE SCALE GENOMIC DNA]</scope>
    <source>
        <strain evidence="2">DSM 15285</strain>
    </source>
</reference>
<dbReference type="Proteomes" id="UP000242520">
    <property type="component" value="Unassembled WGS sequence"/>
</dbReference>
<dbReference type="Pfam" id="PF07873">
    <property type="entry name" value="YabP"/>
    <property type="match status" value="1"/>
</dbReference>
<gene>
    <name evidence="1" type="ORF">SAMN02744040_00135</name>
</gene>
<organism evidence="1 2">
    <name type="scientific">Tepidibacter thalassicus DSM 15285</name>
    <dbReference type="NCBI Taxonomy" id="1123350"/>
    <lineage>
        <taxon>Bacteria</taxon>
        <taxon>Bacillati</taxon>
        <taxon>Bacillota</taxon>
        <taxon>Clostridia</taxon>
        <taxon>Peptostreptococcales</taxon>
        <taxon>Peptostreptococcaceae</taxon>
        <taxon>Tepidibacter</taxon>
    </lineage>
</organism>
<name>A0A1M5NNJ6_9FIRM</name>